<dbReference type="OrthoDB" id="10059035at2759"/>
<evidence type="ECO:0000256" key="3">
    <source>
        <dbReference type="ARBA" id="ARBA00022692"/>
    </source>
</evidence>
<dbReference type="AlphaFoldDB" id="A0A1D1VDH4"/>
<organism evidence="8 9">
    <name type="scientific">Ramazzottius varieornatus</name>
    <name type="common">Water bear</name>
    <name type="synonym">Tardigrade</name>
    <dbReference type="NCBI Taxonomy" id="947166"/>
    <lineage>
        <taxon>Eukaryota</taxon>
        <taxon>Metazoa</taxon>
        <taxon>Ecdysozoa</taxon>
        <taxon>Tardigrada</taxon>
        <taxon>Eutardigrada</taxon>
        <taxon>Parachela</taxon>
        <taxon>Hypsibioidea</taxon>
        <taxon>Ramazzottiidae</taxon>
        <taxon>Ramazzottius</taxon>
    </lineage>
</organism>
<evidence type="ECO:0000256" key="2">
    <source>
        <dbReference type="ARBA" id="ARBA00007264"/>
    </source>
</evidence>
<evidence type="ECO:0000256" key="1">
    <source>
        <dbReference type="ARBA" id="ARBA00004370"/>
    </source>
</evidence>
<evidence type="ECO:0000256" key="6">
    <source>
        <dbReference type="SAM" id="Phobius"/>
    </source>
</evidence>
<keyword evidence="7" id="KW-0732">Signal</keyword>
<sequence>MWAFAPAVFLLAIAANAEKAGDEELSDKRCKCVCPRVNGTSRAVYTNKDVTPDLCNCDHVVLPALLLEGYHGYDASEFCARCQCKHESRNSATIKAVVIAFLVVTGILMVYMVYLVAEAKFFKSGKSLSEDSDMAYEQQIDEEYTSSRGTAEVEHRQPSHGASIRSRLKHQMTKWKKAVMQQRGNVYVRRTVLNN</sequence>
<evidence type="ECO:0000313" key="8">
    <source>
        <dbReference type="EMBL" id="GAU98122.1"/>
    </source>
</evidence>
<feature type="chain" id="PRO_5008898298" evidence="7">
    <location>
        <begin position="18"/>
        <end position="195"/>
    </location>
</feature>
<dbReference type="STRING" id="947166.A0A1D1VDH4"/>
<proteinExistence type="inferred from homology"/>
<name>A0A1D1VDH4_RAMVA</name>
<evidence type="ECO:0000256" key="4">
    <source>
        <dbReference type="ARBA" id="ARBA00022989"/>
    </source>
</evidence>
<evidence type="ECO:0000256" key="5">
    <source>
        <dbReference type="ARBA" id="ARBA00023136"/>
    </source>
</evidence>
<dbReference type="InterPro" id="IPR008853">
    <property type="entry name" value="TMEM9/TMEM9B"/>
</dbReference>
<keyword evidence="9" id="KW-1185">Reference proteome</keyword>
<keyword evidence="5 6" id="KW-0472">Membrane</keyword>
<evidence type="ECO:0000256" key="7">
    <source>
        <dbReference type="SAM" id="SignalP"/>
    </source>
</evidence>
<keyword evidence="4 6" id="KW-1133">Transmembrane helix</keyword>
<protein>
    <submittedName>
        <fullName evidence="8">Uncharacterized protein</fullName>
    </submittedName>
</protein>
<feature type="signal peptide" evidence="7">
    <location>
        <begin position="1"/>
        <end position="17"/>
    </location>
</feature>
<dbReference type="GO" id="GO:0005765">
    <property type="term" value="C:lysosomal membrane"/>
    <property type="evidence" value="ECO:0007669"/>
    <property type="project" value="InterPro"/>
</dbReference>
<feature type="transmembrane region" description="Helical" evidence="6">
    <location>
        <begin position="96"/>
        <end position="117"/>
    </location>
</feature>
<comment type="subcellular location">
    <subcellularLocation>
        <location evidence="1">Membrane</location>
    </subcellularLocation>
</comment>
<dbReference type="EMBL" id="BDGG01000004">
    <property type="protein sequence ID" value="GAU98122.1"/>
    <property type="molecule type" value="Genomic_DNA"/>
</dbReference>
<reference evidence="8 9" key="1">
    <citation type="journal article" date="2016" name="Nat. Commun.">
        <title>Extremotolerant tardigrade genome and improved radiotolerance of human cultured cells by tardigrade-unique protein.</title>
        <authorList>
            <person name="Hashimoto T."/>
            <person name="Horikawa D.D."/>
            <person name="Saito Y."/>
            <person name="Kuwahara H."/>
            <person name="Kozuka-Hata H."/>
            <person name="Shin-I T."/>
            <person name="Minakuchi Y."/>
            <person name="Ohishi K."/>
            <person name="Motoyama A."/>
            <person name="Aizu T."/>
            <person name="Enomoto A."/>
            <person name="Kondo K."/>
            <person name="Tanaka S."/>
            <person name="Hara Y."/>
            <person name="Koshikawa S."/>
            <person name="Sagara H."/>
            <person name="Miura T."/>
            <person name="Yokobori S."/>
            <person name="Miyagawa K."/>
            <person name="Suzuki Y."/>
            <person name="Kubo T."/>
            <person name="Oyama M."/>
            <person name="Kohara Y."/>
            <person name="Fujiyama A."/>
            <person name="Arakawa K."/>
            <person name="Katayama T."/>
            <person name="Toyoda A."/>
            <person name="Kunieda T."/>
        </authorList>
    </citation>
    <scope>NUCLEOTIDE SEQUENCE [LARGE SCALE GENOMIC DNA]</scope>
    <source>
        <strain evidence="8 9">YOKOZUNA-1</strain>
    </source>
</reference>
<keyword evidence="3 6" id="KW-0812">Transmembrane</keyword>
<evidence type="ECO:0000313" key="9">
    <source>
        <dbReference type="Proteomes" id="UP000186922"/>
    </source>
</evidence>
<comment type="similarity">
    <text evidence="2">Belongs to the TMEM9 family.</text>
</comment>
<dbReference type="PANTHER" id="PTHR13064">
    <property type="entry name" value="TRANSMEMBRANE PROTEIN 9 FAMILY MEMBER"/>
    <property type="match status" value="1"/>
</dbReference>
<comment type="caution">
    <text evidence="8">The sequence shown here is derived from an EMBL/GenBank/DDBJ whole genome shotgun (WGS) entry which is preliminary data.</text>
</comment>
<dbReference type="Pfam" id="PF05434">
    <property type="entry name" value="Tmemb_9"/>
    <property type="match status" value="1"/>
</dbReference>
<gene>
    <name evidence="8" type="primary">RvY_09305-1</name>
    <name evidence="8" type="synonym">RvY_09305.1</name>
    <name evidence="8" type="ORF">RvY_09305</name>
</gene>
<accession>A0A1D1VDH4</accession>
<dbReference type="PANTHER" id="PTHR13064:SF6">
    <property type="entry name" value="TRANSMEMBRANE PROTEIN 9"/>
    <property type="match status" value="1"/>
</dbReference>
<dbReference type="Proteomes" id="UP000186922">
    <property type="component" value="Unassembled WGS sequence"/>
</dbReference>